<dbReference type="HOGENOM" id="CLU_963036_0_0_1"/>
<dbReference type="Proteomes" id="UP000027730">
    <property type="component" value="Unassembled WGS sequence"/>
</dbReference>
<dbReference type="RefSeq" id="XP_013426905.1">
    <property type="nucleotide sequence ID" value="XM_013571451.1"/>
</dbReference>
<sequence>MRYSFSLGALCLSINVALGASISGAAVFVVDCVQSGQPLRSYLAYYSSANPDSQRKPDAQSSINPSNGNNEYQSGGYIDGYDSYSININQDYSDGGITGSFTPDSALAPWKCFGYGGKLLYTDTTHNSSSSPFAQCITRHYCIPNAPGGSFTAKLQLSTSCTGDDSGVNSGDGANSPGHGVDLPKKHRKRCSIAPDDFLTVYLYDASGAQICTAQTDVGADYRDATGDWKLCGATVSVVNLDASSAEMKAQIIAADGSTVNCGLQNCEDHYSGGFFSTDQRYTYSCDWS</sequence>
<reference evidence="3 4" key="1">
    <citation type="journal article" date="2014" name="BMC Genomics">
        <title>Genome sequencing of four Aureobasidium pullulans varieties: biotechnological potential, stress tolerance, and description of new species.</title>
        <authorList>
            <person name="Gostin Ar C."/>
            <person name="Ohm R.A."/>
            <person name="Kogej T."/>
            <person name="Sonjak S."/>
            <person name="Turk M."/>
            <person name="Zajc J."/>
            <person name="Zalar P."/>
            <person name="Grube M."/>
            <person name="Sun H."/>
            <person name="Han J."/>
            <person name="Sharma A."/>
            <person name="Chiniquy J."/>
            <person name="Ngan C.Y."/>
            <person name="Lipzen A."/>
            <person name="Barry K."/>
            <person name="Grigoriev I.V."/>
            <person name="Gunde-Cimerman N."/>
        </authorList>
    </citation>
    <scope>NUCLEOTIDE SEQUENCE [LARGE SCALE GENOMIC DNA]</scope>
    <source>
        <strain evidence="3 4">CBS 147.97</strain>
    </source>
</reference>
<keyword evidence="4" id="KW-1185">Reference proteome</keyword>
<accession>A0A074XDL4</accession>
<dbReference type="GeneID" id="25417062"/>
<organism evidence="3 4">
    <name type="scientific">Aureobasidium namibiae CBS 147.97</name>
    <dbReference type="NCBI Taxonomy" id="1043004"/>
    <lineage>
        <taxon>Eukaryota</taxon>
        <taxon>Fungi</taxon>
        <taxon>Dikarya</taxon>
        <taxon>Ascomycota</taxon>
        <taxon>Pezizomycotina</taxon>
        <taxon>Dothideomycetes</taxon>
        <taxon>Dothideomycetidae</taxon>
        <taxon>Dothideales</taxon>
        <taxon>Saccotheciaceae</taxon>
        <taxon>Aureobasidium</taxon>
    </lineage>
</organism>
<name>A0A074XDL4_9PEZI</name>
<feature type="compositionally biased region" description="Polar residues" evidence="1">
    <location>
        <begin position="59"/>
        <end position="73"/>
    </location>
</feature>
<gene>
    <name evidence="3" type="ORF">M436DRAFT_82793</name>
</gene>
<evidence type="ECO:0000256" key="1">
    <source>
        <dbReference type="SAM" id="MobiDB-lite"/>
    </source>
</evidence>
<feature type="signal peptide" evidence="2">
    <location>
        <begin position="1"/>
        <end position="19"/>
    </location>
</feature>
<dbReference type="EMBL" id="KL584711">
    <property type="protein sequence ID" value="KEQ72706.1"/>
    <property type="molecule type" value="Genomic_DNA"/>
</dbReference>
<evidence type="ECO:0000313" key="3">
    <source>
        <dbReference type="EMBL" id="KEQ72706.1"/>
    </source>
</evidence>
<feature type="region of interest" description="Disordered" evidence="1">
    <location>
        <begin position="50"/>
        <end position="73"/>
    </location>
</feature>
<protein>
    <submittedName>
        <fullName evidence="3">Uncharacterized protein</fullName>
    </submittedName>
</protein>
<proteinExistence type="predicted"/>
<dbReference type="AlphaFoldDB" id="A0A074XDL4"/>
<keyword evidence="2" id="KW-0732">Signal</keyword>
<evidence type="ECO:0000256" key="2">
    <source>
        <dbReference type="SAM" id="SignalP"/>
    </source>
</evidence>
<evidence type="ECO:0000313" key="4">
    <source>
        <dbReference type="Proteomes" id="UP000027730"/>
    </source>
</evidence>
<feature type="chain" id="PRO_5001703740" evidence="2">
    <location>
        <begin position="20"/>
        <end position="289"/>
    </location>
</feature>